<organism evidence="1 2">
    <name type="scientific">Melia azedarach</name>
    <name type="common">Chinaberry tree</name>
    <dbReference type="NCBI Taxonomy" id="155640"/>
    <lineage>
        <taxon>Eukaryota</taxon>
        <taxon>Viridiplantae</taxon>
        <taxon>Streptophyta</taxon>
        <taxon>Embryophyta</taxon>
        <taxon>Tracheophyta</taxon>
        <taxon>Spermatophyta</taxon>
        <taxon>Magnoliopsida</taxon>
        <taxon>eudicotyledons</taxon>
        <taxon>Gunneridae</taxon>
        <taxon>Pentapetalae</taxon>
        <taxon>rosids</taxon>
        <taxon>malvids</taxon>
        <taxon>Sapindales</taxon>
        <taxon>Meliaceae</taxon>
        <taxon>Melia</taxon>
    </lineage>
</organism>
<keyword evidence="2" id="KW-1185">Reference proteome</keyword>
<sequence>MEGPDPDGAELGKSKRIGSGLGNWVKAVISDAVGYCYALEEVQSEAFAWCHGRLTPVHVNKYGPLPHLDIKETSILCADPPKAGSEDPAEIIRHVLIGYFSQKTGVLVHVEDSHLARIQSNGGDTVYWELQSVHSLMITHQLMGS</sequence>
<evidence type="ECO:0000313" key="1">
    <source>
        <dbReference type="EMBL" id="KAJ4723324.1"/>
    </source>
</evidence>
<proteinExistence type="predicted"/>
<reference evidence="1 2" key="1">
    <citation type="journal article" date="2023" name="Science">
        <title>Complex scaffold remodeling in plant triterpene biosynthesis.</title>
        <authorList>
            <person name="De La Pena R."/>
            <person name="Hodgson H."/>
            <person name="Liu J.C."/>
            <person name="Stephenson M.J."/>
            <person name="Martin A.C."/>
            <person name="Owen C."/>
            <person name="Harkess A."/>
            <person name="Leebens-Mack J."/>
            <person name="Jimenez L.E."/>
            <person name="Osbourn A."/>
            <person name="Sattely E.S."/>
        </authorList>
    </citation>
    <scope>NUCLEOTIDE SEQUENCE [LARGE SCALE GENOMIC DNA]</scope>
    <source>
        <strain evidence="2">cv. JPN11</strain>
        <tissue evidence="1">Leaf</tissue>
    </source>
</reference>
<evidence type="ECO:0000313" key="2">
    <source>
        <dbReference type="Proteomes" id="UP001164539"/>
    </source>
</evidence>
<protein>
    <submittedName>
        <fullName evidence="1">Glutamyl-tRNA (Gln) amidotransferase subunit A (DUF620)</fullName>
    </submittedName>
</protein>
<comment type="caution">
    <text evidence="1">The sequence shown here is derived from an EMBL/GenBank/DDBJ whole genome shotgun (WGS) entry which is preliminary data.</text>
</comment>
<accession>A0ACC1YIX6</accession>
<dbReference type="Proteomes" id="UP001164539">
    <property type="component" value="Chromosome 3"/>
</dbReference>
<name>A0ACC1YIX6_MELAZ</name>
<dbReference type="EMBL" id="CM051396">
    <property type="protein sequence ID" value="KAJ4723324.1"/>
    <property type="molecule type" value="Genomic_DNA"/>
</dbReference>
<gene>
    <name evidence="1" type="ORF">OWV82_006708</name>
</gene>